<dbReference type="GO" id="GO:0019814">
    <property type="term" value="C:immunoglobulin complex"/>
    <property type="evidence" value="ECO:0000318"/>
    <property type="project" value="GO_Central"/>
</dbReference>
<dbReference type="Bgee" id="ENSECAG00000001747">
    <property type="expression patterns" value="Expressed in leukocyte and 9 other cell types or tissues"/>
</dbReference>
<dbReference type="Proteomes" id="UP000002281">
    <property type="component" value="Chromosome 15"/>
</dbReference>
<keyword evidence="4" id="KW-0732">Signal</keyword>
<feature type="domain" description="Ig-like" evidence="5">
    <location>
        <begin position="16"/>
        <end position="134"/>
    </location>
</feature>
<dbReference type="PROSITE" id="PS50835">
    <property type="entry name" value="IG_LIKE"/>
    <property type="match status" value="1"/>
</dbReference>
<keyword evidence="8" id="KW-1267">Proteomics identification</keyword>
<keyword evidence="7" id="KW-1185">Reference proteome</keyword>
<feature type="signal peptide" evidence="4">
    <location>
        <begin position="1"/>
        <end position="20"/>
    </location>
</feature>
<dbReference type="GeneTree" id="ENSGT00940000153770"/>
<dbReference type="InterPro" id="IPR013106">
    <property type="entry name" value="Ig_V-set"/>
</dbReference>
<dbReference type="InterPro" id="IPR003599">
    <property type="entry name" value="Ig_sub"/>
</dbReference>
<dbReference type="FunFam" id="2.60.40.10:FF:000350">
    <property type="entry name" value="Immunoglobulin kappa chain variable 18-36"/>
    <property type="match status" value="1"/>
</dbReference>
<dbReference type="GO" id="GO:0006955">
    <property type="term" value="P:immune response"/>
    <property type="evidence" value="ECO:0000318"/>
    <property type="project" value="GO_Central"/>
</dbReference>
<dbReference type="GO" id="GO:0005576">
    <property type="term" value="C:extracellular region"/>
    <property type="evidence" value="ECO:0007669"/>
    <property type="project" value="UniProtKB-ARBA"/>
</dbReference>
<organism evidence="6 7">
    <name type="scientific">Equus caballus</name>
    <name type="common">Horse</name>
    <dbReference type="NCBI Taxonomy" id="9796"/>
    <lineage>
        <taxon>Eukaryota</taxon>
        <taxon>Metazoa</taxon>
        <taxon>Chordata</taxon>
        <taxon>Craniata</taxon>
        <taxon>Vertebrata</taxon>
        <taxon>Euteleostomi</taxon>
        <taxon>Mammalia</taxon>
        <taxon>Eutheria</taxon>
        <taxon>Laurasiatheria</taxon>
        <taxon>Perissodactyla</taxon>
        <taxon>Equidae</taxon>
        <taxon>Equus</taxon>
    </lineage>
</organism>
<sequence length="142" mass="15372">MGSRASLLWILLLWVPDATGDIVLTQSPASLTVSPGQSATISCRASENIGSFGMYFNLVIHNLHWYQQKPGQRPKLLISSASNLGSGVPARFSASGSGTDFTLTINPVEETDAANYYCQQASSFGYLLTHQLITNSDFGNRR</sequence>
<reference evidence="6" key="3">
    <citation type="submission" date="2025-09" db="UniProtKB">
        <authorList>
            <consortium name="Ensembl"/>
        </authorList>
    </citation>
    <scope>IDENTIFICATION</scope>
    <source>
        <strain evidence="6">Thoroughbred</strain>
    </source>
</reference>
<evidence type="ECO:0007829" key="8">
    <source>
        <dbReference type="PeptideAtlas" id="F6TED1"/>
    </source>
</evidence>
<evidence type="ECO:0000313" key="7">
    <source>
        <dbReference type="Proteomes" id="UP000002281"/>
    </source>
</evidence>
<reference evidence="6" key="2">
    <citation type="submission" date="2025-08" db="UniProtKB">
        <authorList>
            <consortium name="Ensembl"/>
        </authorList>
    </citation>
    <scope>IDENTIFICATION</scope>
    <source>
        <strain evidence="6">Thoroughbred</strain>
    </source>
</reference>
<dbReference type="Gene3D" id="2.60.40.10">
    <property type="entry name" value="Immunoglobulins"/>
    <property type="match status" value="1"/>
</dbReference>
<evidence type="ECO:0000256" key="1">
    <source>
        <dbReference type="ARBA" id="ARBA00022859"/>
    </source>
</evidence>
<dbReference type="PaxDb" id="9796-ENSECAP00000001197"/>
<proteinExistence type="evidence at protein level"/>
<dbReference type="Ensembl" id="ENSECAT00000001585.4">
    <property type="protein sequence ID" value="ENSECAP00000001197.3"/>
    <property type="gene ID" value="ENSECAG00000001747.4"/>
</dbReference>
<dbReference type="HOGENOM" id="CLU_077975_4_1_1"/>
<keyword evidence="1" id="KW-0391">Immunity</keyword>
<dbReference type="InterPro" id="IPR013783">
    <property type="entry name" value="Ig-like_fold"/>
</dbReference>
<keyword evidence="3" id="KW-1280">Immunoglobulin</keyword>
<dbReference type="PANTHER" id="PTHR23267">
    <property type="entry name" value="IMMUNOGLOBULIN LIGHT CHAIN"/>
    <property type="match status" value="1"/>
</dbReference>
<dbReference type="InParanoid" id="F6TED1"/>
<name>F6TED1_HORSE</name>
<dbReference type="AlphaFoldDB" id="F6TED1"/>
<dbReference type="GO" id="GO:0002250">
    <property type="term" value="P:adaptive immune response"/>
    <property type="evidence" value="ECO:0007669"/>
    <property type="project" value="UniProtKB-KW"/>
</dbReference>
<evidence type="ECO:0000256" key="2">
    <source>
        <dbReference type="ARBA" id="ARBA00023130"/>
    </source>
</evidence>
<dbReference type="SUPFAM" id="SSF48726">
    <property type="entry name" value="Immunoglobulin"/>
    <property type="match status" value="1"/>
</dbReference>
<evidence type="ECO:0000313" key="6">
    <source>
        <dbReference type="Ensembl" id="ENSECAP00000001197.3"/>
    </source>
</evidence>
<dbReference type="InterPro" id="IPR036179">
    <property type="entry name" value="Ig-like_dom_sf"/>
</dbReference>
<dbReference type="Pfam" id="PF07686">
    <property type="entry name" value="V-set"/>
    <property type="match status" value="1"/>
</dbReference>
<keyword evidence="2" id="KW-1064">Adaptive immunity</keyword>
<dbReference type="SMART" id="SM00409">
    <property type="entry name" value="IG"/>
    <property type="match status" value="1"/>
</dbReference>
<protein>
    <recommendedName>
        <fullName evidence="5">Ig-like domain-containing protein</fullName>
    </recommendedName>
</protein>
<dbReference type="SMART" id="SM00406">
    <property type="entry name" value="IGv"/>
    <property type="match status" value="1"/>
</dbReference>
<accession>F6TED1</accession>
<feature type="chain" id="PRO_5040356871" description="Ig-like domain-containing protein" evidence="4">
    <location>
        <begin position="21"/>
        <end position="142"/>
    </location>
</feature>
<evidence type="ECO:0000256" key="4">
    <source>
        <dbReference type="SAM" id="SignalP"/>
    </source>
</evidence>
<dbReference type="InterPro" id="IPR007110">
    <property type="entry name" value="Ig-like_dom"/>
</dbReference>
<dbReference type="GO" id="GO:0005886">
    <property type="term" value="C:plasma membrane"/>
    <property type="evidence" value="ECO:0007669"/>
    <property type="project" value="UniProtKB-ARBA"/>
</dbReference>
<evidence type="ECO:0000259" key="5">
    <source>
        <dbReference type="PROSITE" id="PS50835"/>
    </source>
</evidence>
<dbReference type="InterPro" id="IPR050150">
    <property type="entry name" value="IgV_Light_Chain"/>
</dbReference>
<evidence type="ECO:0000256" key="3">
    <source>
        <dbReference type="ARBA" id="ARBA00043265"/>
    </source>
</evidence>
<reference evidence="6 7" key="1">
    <citation type="journal article" date="2009" name="Science">
        <title>Genome sequence, comparative analysis, and population genetics of the domestic horse.</title>
        <authorList>
            <consortium name="Broad Institute Genome Sequencing Platform"/>
            <consortium name="Broad Institute Whole Genome Assembly Team"/>
            <person name="Wade C.M."/>
            <person name="Giulotto E."/>
            <person name="Sigurdsson S."/>
            <person name="Zoli M."/>
            <person name="Gnerre S."/>
            <person name="Imsland F."/>
            <person name="Lear T.L."/>
            <person name="Adelson D.L."/>
            <person name="Bailey E."/>
            <person name="Bellone R.R."/>
            <person name="Bloecker H."/>
            <person name="Distl O."/>
            <person name="Edgar R.C."/>
            <person name="Garber M."/>
            <person name="Leeb T."/>
            <person name="Mauceli E."/>
            <person name="MacLeod J.N."/>
            <person name="Penedo M.C.T."/>
            <person name="Raison J.M."/>
            <person name="Sharpe T."/>
            <person name="Vogel J."/>
            <person name="Andersson L."/>
            <person name="Antczak D.F."/>
            <person name="Biagi T."/>
            <person name="Binns M.M."/>
            <person name="Chowdhary B.P."/>
            <person name="Coleman S.J."/>
            <person name="Della Valle G."/>
            <person name="Fryc S."/>
            <person name="Guerin G."/>
            <person name="Hasegawa T."/>
            <person name="Hill E.W."/>
            <person name="Jurka J."/>
            <person name="Kiialainen A."/>
            <person name="Lindgren G."/>
            <person name="Liu J."/>
            <person name="Magnani E."/>
            <person name="Mickelson J.R."/>
            <person name="Murray J."/>
            <person name="Nergadze S.G."/>
            <person name="Onofrio R."/>
            <person name="Pedroni S."/>
            <person name="Piras M.F."/>
            <person name="Raudsepp T."/>
            <person name="Rocchi M."/>
            <person name="Roeed K.H."/>
            <person name="Ryder O.A."/>
            <person name="Searle S."/>
            <person name="Skow L."/>
            <person name="Swinburne J.E."/>
            <person name="Syvaenen A.C."/>
            <person name="Tozaki T."/>
            <person name="Valberg S.J."/>
            <person name="Vaudin M."/>
            <person name="White J.R."/>
            <person name="Zody M.C."/>
            <person name="Lander E.S."/>
            <person name="Lindblad-Toh K."/>
        </authorList>
    </citation>
    <scope>NUCLEOTIDE SEQUENCE [LARGE SCALE GENOMIC DNA]</scope>
    <source>
        <strain evidence="6 7">Thoroughbred</strain>
    </source>
</reference>